<dbReference type="AlphaFoldDB" id="A0A084VTJ8"/>
<evidence type="ECO:0000313" key="4">
    <source>
        <dbReference type="Proteomes" id="UP000030765"/>
    </source>
</evidence>
<reference evidence="3" key="2">
    <citation type="submission" date="2020-05" db="UniProtKB">
        <authorList>
            <consortium name="EnsemblMetazoa"/>
        </authorList>
    </citation>
    <scope>IDENTIFICATION</scope>
</reference>
<dbReference type="GO" id="GO:0008483">
    <property type="term" value="F:transaminase activity"/>
    <property type="evidence" value="ECO:0007669"/>
    <property type="project" value="UniProtKB-KW"/>
</dbReference>
<dbReference type="VEuPathDB" id="VectorBase:ASIC008886"/>
<protein>
    <submittedName>
        <fullName evidence="2 3">Putative aminotransferase</fullName>
    </submittedName>
</protein>
<keyword evidence="2" id="KW-0808">Transferase</keyword>
<evidence type="ECO:0000256" key="1">
    <source>
        <dbReference type="SAM" id="MobiDB-lite"/>
    </source>
</evidence>
<dbReference type="EMBL" id="KE525079">
    <property type="protein sequence ID" value="KFB41292.1"/>
    <property type="molecule type" value="Genomic_DNA"/>
</dbReference>
<name>A0A084VTJ8_ANOSI</name>
<gene>
    <name evidence="2" type="ORF">ZHAS_00008886</name>
</gene>
<keyword evidence="2" id="KW-0032">Aminotransferase</keyword>
<organism evidence="2">
    <name type="scientific">Anopheles sinensis</name>
    <name type="common">Mosquito</name>
    <dbReference type="NCBI Taxonomy" id="74873"/>
    <lineage>
        <taxon>Eukaryota</taxon>
        <taxon>Metazoa</taxon>
        <taxon>Ecdysozoa</taxon>
        <taxon>Arthropoda</taxon>
        <taxon>Hexapoda</taxon>
        <taxon>Insecta</taxon>
        <taxon>Pterygota</taxon>
        <taxon>Neoptera</taxon>
        <taxon>Endopterygota</taxon>
        <taxon>Diptera</taxon>
        <taxon>Nematocera</taxon>
        <taxon>Culicoidea</taxon>
        <taxon>Culicidae</taxon>
        <taxon>Anophelinae</taxon>
        <taxon>Anopheles</taxon>
    </lineage>
</organism>
<evidence type="ECO:0000313" key="3">
    <source>
        <dbReference type="EnsemblMetazoa" id="ASIC008886-PA"/>
    </source>
</evidence>
<dbReference type="Proteomes" id="UP000030765">
    <property type="component" value="Unassembled WGS sequence"/>
</dbReference>
<feature type="compositionally biased region" description="Polar residues" evidence="1">
    <location>
        <begin position="1"/>
        <end position="19"/>
    </location>
</feature>
<keyword evidence="4" id="KW-1185">Reference proteome</keyword>
<dbReference type="EnsemblMetazoa" id="ASIC008886-RA">
    <property type="protein sequence ID" value="ASIC008886-PA"/>
    <property type="gene ID" value="ASIC008886"/>
</dbReference>
<dbReference type="EMBL" id="ATLV01016358">
    <property type="status" value="NOT_ANNOTATED_CDS"/>
    <property type="molecule type" value="Genomic_DNA"/>
</dbReference>
<feature type="region of interest" description="Disordered" evidence="1">
    <location>
        <begin position="1"/>
        <end position="39"/>
    </location>
</feature>
<evidence type="ECO:0000313" key="2">
    <source>
        <dbReference type="EMBL" id="KFB41292.1"/>
    </source>
</evidence>
<sequence>MAPTLTGDTEGNHSTTRNGWNHFEKYDRKNNLPNATPVRNRLTDGFRPLLDANAWPEDNTSDRTFVFIA</sequence>
<proteinExistence type="predicted"/>
<accession>A0A084VTJ8</accession>
<reference evidence="2 4" key="1">
    <citation type="journal article" date="2014" name="BMC Genomics">
        <title>Genome sequence of Anopheles sinensis provides insight into genetics basis of mosquito competence for malaria parasites.</title>
        <authorList>
            <person name="Zhou D."/>
            <person name="Zhang D."/>
            <person name="Ding G."/>
            <person name="Shi L."/>
            <person name="Hou Q."/>
            <person name="Ye Y."/>
            <person name="Xu Y."/>
            <person name="Zhou H."/>
            <person name="Xiong C."/>
            <person name="Li S."/>
            <person name="Yu J."/>
            <person name="Hong S."/>
            <person name="Yu X."/>
            <person name="Zou P."/>
            <person name="Chen C."/>
            <person name="Chang X."/>
            <person name="Wang W."/>
            <person name="Lv Y."/>
            <person name="Sun Y."/>
            <person name="Ma L."/>
            <person name="Shen B."/>
            <person name="Zhu C."/>
        </authorList>
    </citation>
    <scope>NUCLEOTIDE SEQUENCE [LARGE SCALE GENOMIC DNA]</scope>
</reference>